<dbReference type="Proteomes" id="UP001152484">
    <property type="component" value="Unassembled WGS sequence"/>
</dbReference>
<dbReference type="OrthoDB" id="10453849at2759"/>
<accession>A0A9P0ZXU7</accession>
<comment type="caution">
    <text evidence="1">The sequence shown here is derived from an EMBL/GenBank/DDBJ whole genome shotgun (WGS) entry which is preliminary data.</text>
</comment>
<dbReference type="EMBL" id="CAMAPE010000077">
    <property type="protein sequence ID" value="CAH9119002.1"/>
    <property type="molecule type" value="Genomic_DNA"/>
</dbReference>
<proteinExistence type="predicted"/>
<dbReference type="AlphaFoldDB" id="A0A9P0ZXU7"/>
<reference evidence="1" key="1">
    <citation type="submission" date="2022-07" db="EMBL/GenBank/DDBJ databases">
        <authorList>
            <person name="Macas J."/>
            <person name="Novak P."/>
            <person name="Neumann P."/>
        </authorList>
    </citation>
    <scope>NUCLEOTIDE SEQUENCE</scope>
</reference>
<keyword evidence="2" id="KW-1185">Reference proteome</keyword>
<evidence type="ECO:0000313" key="2">
    <source>
        <dbReference type="Proteomes" id="UP001152484"/>
    </source>
</evidence>
<organism evidence="1 2">
    <name type="scientific">Cuscuta europaea</name>
    <name type="common">European dodder</name>
    <dbReference type="NCBI Taxonomy" id="41803"/>
    <lineage>
        <taxon>Eukaryota</taxon>
        <taxon>Viridiplantae</taxon>
        <taxon>Streptophyta</taxon>
        <taxon>Embryophyta</taxon>
        <taxon>Tracheophyta</taxon>
        <taxon>Spermatophyta</taxon>
        <taxon>Magnoliopsida</taxon>
        <taxon>eudicotyledons</taxon>
        <taxon>Gunneridae</taxon>
        <taxon>Pentapetalae</taxon>
        <taxon>asterids</taxon>
        <taxon>lamiids</taxon>
        <taxon>Solanales</taxon>
        <taxon>Convolvulaceae</taxon>
        <taxon>Cuscuteae</taxon>
        <taxon>Cuscuta</taxon>
        <taxon>Cuscuta subgen. Cuscuta</taxon>
    </lineage>
</organism>
<evidence type="ECO:0000313" key="1">
    <source>
        <dbReference type="EMBL" id="CAH9119002.1"/>
    </source>
</evidence>
<name>A0A9P0ZXU7_CUSEU</name>
<gene>
    <name evidence="1" type="ORF">CEURO_LOCUS22165</name>
</gene>
<protein>
    <submittedName>
        <fullName evidence="1">Uncharacterized protein</fullName>
    </submittedName>
</protein>
<sequence>MKGRARNLPMDEIGNKKMEDADEQVVIPVVGAVITDRKINLPVFQVLMSSVWRSGKPLWCNNNDEEDAVKSKENRFGATTTAARARPPPEPPPRVDRCILEFAYLSFLHFNFQVKTFVFCCYFNLCCKTLELRTGDGEFSLLVIGSSKPNSGSTNLVALFEVADSKSGSRADGRLWVLCLIVSCLSSFLLI</sequence>